<dbReference type="GeneID" id="75053984"/>
<organism evidence="1 2">
    <name type="scientific">Blautia producta</name>
    <dbReference type="NCBI Taxonomy" id="33035"/>
    <lineage>
        <taxon>Bacteria</taxon>
        <taxon>Bacillati</taxon>
        <taxon>Bacillota</taxon>
        <taxon>Clostridia</taxon>
        <taxon>Lachnospirales</taxon>
        <taxon>Lachnospiraceae</taxon>
        <taxon>Blautia</taxon>
    </lineage>
</organism>
<sequence length="123" mass="14160">MSEAEFYTDGFDELEKLLNEYSKKTSQENILNVMEKGAAALVRDIMALPKPRSDIRKAGYTHLLDTMSYRRNRGEIEVGWGKYYGPMVERGTHRAPKGSPHVRPTFERNKGTYNNLMIKELFG</sequence>
<gene>
    <name evidence="1" type="ORF">E5259_24855</name>
</gene>
<name>A0A7G5N116_9FIRM</name>
<evidence type="ECO:0000313" key="1">
    <source>
        <dbReference type="EMBL" id="QMW80559.1"/>
    </source>
</evidence>
<evidence type="ECO:0000313" key="2">
    <source>
        <dbReference type="Proteomes" id="UP000515789"/>
    </source>
</evidence>
<protein>
    <recommendedName>
        <fullName evidence="3">HK97 gp10 family phage protein</fullName>
    </recommendedName>
</protein>
<dbReference type="NCBIfam" id="TIGR01725">
    <property type="entry name" value="phge_HK97_gp10"/>
    <property type="match status" value="1"/>
</dbReference>
<dbReference type="InterPro" id="IPR010064">
    <property type="entry name" value="HK97-gp10_tail"/>
</dbReference>
<reference evidence="1 2" key="1">
    <citation type="submission" date="2019-04" db="EMBL/GenBank/DDBJ databases">
        <authorList>
            <person name="Schori C."/>
            <person name="Ahrens C."/>
        </authorList>
    </citation>
    <scope>NUCLEOTIDE SEQUENCE [LARGE SCALE GENOMIC DNA]</scope>
    <source>
        <strain evidence="1 2">DSM 2950</strain>
    </source>
</reference>
<dbReference type="EMBL" id="CP039126">
    <property type="protein sequence ID" value="QMW80559.1"/>
    <property type="molecule type" value="Genomic_DNA"/>
</dbReference>
<accession>A0A7G5N116</accession>
<dbReference type="Proteomes" id="UP000515789">
    <property type="component" value="Chromosome"/>
</dbReference>
<evidence type="ECO:0008006" key="3">
    <source>
        <dbReference type="Google" id="ProtNLM"/>
    </source>
</evidence>
<proteinExistence type="predicted"/>
<dbReference type="AlphaFoldDB" id="A0A7G5N116"/>
<dbReference type="RefSeq" id="WP_018595220.1">
    <property type="nucleotide sequence ID" value="NZ_CABLBP010000020.1"/>
</dbReference>